<organism evidence="1">
    <name type="scientific">uncultured Sulfurovum sp</name>
    <dbReference type="NCBI Taxonomy" id="269237"/>
    <lineage>
        <taxon>Bacteria</taxon>
        <taxon>Pseudomonadati</taxon>
        <taxon>Campylobacterota</taxon>
        <taxon>Epsilonproteobacteria</taxon>
        <taxon>Campylobacterales</taxon>
        <taxon>Sulfurovaceae</taxon>
        <taxon>Sulfurovum</taxon>
        <taxon>environmental samples</taxon>
    </lineage>
</organism>
<gene>
    <name evidence="1" type="ORF">HELGO_WM2816</name>
</gene>
<evidence type="ECO:0000313" key="1">
    <source>
        <dbReference type="EMBL" id="CAA6803620.1"/>
    </source>
</evidence>
<accession>A0A6S6S242</accession>
<proteinExistence type="predicted"/>
<dbReference type="InterPro" id="IPR029058">
    <property type="entry name" value="AB_hydrolase_fold"/>
</dbReference>
<protein>
    <submittedName>
        <fullName evidence="1">Uncharacterized protein</fullName>
    </submittedName>
</protein>
<dbReference type="AlphaFoldDB" id="A0A6S6S242"/>
<sequence length="1049" mass="117292">MKYILLSILFWTNLYANFNFGECQGSGTFEQQIEHYQGDYEHTVVVGSIPVGIEGLHIELVSDKDVDIRLYAANDDKIVHWPYGIHNQQDLATKVYGELNVTYSGYNGVAGKKGHEFIEIMGTTTTAMTMKAFGYRAGYATVNYSWTGKEGCESSESGQGNFTQTLEQNTTSLVGTIPPNVHNVQINLTSNKDLDIQLYGSDGTAIVSWNPTGLLFNASKQSIIYNDMNITWSGYNGTNGNLGNEYITITPKTTEVLVMKVYGYEAGEAEVTYSWGDNASTGYASLGSYTPLRYPEVGLDNKSLVYYPENGIREDMPVVLFVKGGGAITIDDYSGIMKFMASKGYYVIGVDADSYRSSYVKNYFESAIDLAKSAHGLTISKLITMGHSLGGGQAFYVMKYFRDKGYGDEANLALSIDGWFAFDMNQSDINQLDSNVSFIQMNGVQGTGTDPRIHLKIWELSTSSDQKSFYTLPADAHSYVVGDLENILQKNDLLLMIGALTDDVFNHSVEGEETIPPENKVSYDVIYDNLLDKDVYQSGDCAGIQYNAISVLQDYDIDYCLLANDLRLRSKSTYAVNESIVIDIDNQAEDNENWIGIYSLNDTHEWENVILWDWTHGLNSVTLNGLQTSGEYEARLFYNNSFSLESKVAFSVEAAKKYPVTTTLESRATDDSIVKPTVGNPSNDDVYQTRISMVNKPDFATSAYPKVQSWNTDMSLIRIGNRIYDANSLEETAITKNKTSTEGYNTLCSRASDYFRWSNKVPNTFFVMNSSYQFIQAEITGADVNCSTVLDPFSEYEVVHIGPHEGNIDYDDKYVVFVAKKPDLDTFYVILYDIQNKSRVWTKTMPSQTWEWTLNVNTGTYYWKPSTLDWLSVSPSGNYIVFNNGNGNTDGMYRYDIDFENKTKLQYRWDGNGQLYSEGGHGDLGYDTQGNEVFVQFIGGVGVYSFNLDNPNELGKELLSSPYGGGHIGCRNTQRPGWCYVTTVETNYKRVFALKLDGTGEENVQNFSQSHINDGYHDTYGGASPDGTKVIFNSHWRTDNIGTFVVEAQ</sequence>
<name>A0A6S6S242_9BACT</name>
<dbReference type="SUPFAM" id="SSF53474">
    <property type="entry name" value="alpha/beta-Hydrolases"/>
    <property type="match status" value="1"/>
</dbReference>
<dbReference type="Gene3D" id="3.40.50.1820">
    <property type="entry name" value="alpha/beta hydrolase"/>
    <property type="match status" value="1"/>
</dbReference>
<dbReference type="SUPFAM" id="SSF50969">
    <property type="entry name" value="YVTN repeat-like/Quinoprotein amine dehydrogenase"/>
    <property type="match status" value="1"/>
</dbReference>
<dbReference type="InterPro" id="IPR011044">
    <property type="entry name" value="Quino_amine_DH_bsu"/>
</dbReference>
<dbReference type="EMBL" id="CACVAS010000030">
    <property type="protein sequence ID" value="CAA6803620.1"/>
    <property type="molecule type" value="Genomic_DNA"/>
</dbReference>
<reference evidence="1" key="1">
    <citation type="submission" date="2020-01" db="EMBL/GenBank/DDBJ databases">
        <authorList>
            <person name="Meier V. D."/>
            <person name="Meier V D."/>
        </authorList>
    </citation>
    <scope>NUCLEOTIDE SEQUENCE</scope>
    <source>
        <strain evidence="1">HLG_WM_MAG_01</strain>
    </source>
</reference>